<evidence type="ECO:0000313" key="7">
    <source>
        <dbReference type="Proteomes" id="UP000650994"/>
    </source>
</evidence>
<dbReference type="GO" id="GO:0016758">
    <property type="term" value="F:hexosyltransferase activity"/>
    <property type="evidence" value="ECO:0007669"/>
    <property type="project" value="UniProtKB-ARBA"/>
</dbReference>
<evidence type="ECO:0000256" key="1">
    <source>
        <dbReference type="ARBA" id="ARBA00022676"/>
    </source>
</evidence>
<reference evidence="5" key="3">
    <citation type="submission" date="2016-11" db="EMBL/GenBank/DDBJ databases">
        <authorList>
            <person name="Jaros S."/>
            <person name="Januszkiewicz K."/>
            <person name="Wedrychowicz H."/>
        </authorList>
    </citation>
    <scope>NUCLEOTIDE SEQUENCE [LARGE SCALE GENOMIC DNA]</scope>
    <source>
        <strain evidence="5">DSM 27989</strain>
    </source>
</reference>
<protein>
    <submittedName>
        <fullName evidence="5">Glycosyltransferase involved in cell wall bisynthesis</fullName>
    </submittedName>
</protein>
<proteinExistence type="predicted"/>
<dbReference type="SUPFAM" id="SSF53448">
    <property type="entry name" value="Nucleotide-diphospho-sugar transferases"/>
    <property type="match status" value="1"/>
</dbReference>
<evidence type="ECO:0000313" key="6">
    <source>
        <dbReference type="Proteomes" id="UP000184120"/>
    </source>
</evidence>
<dbReference type="Proteomes" id="UP000650994">
    <property type="component" value="Unassembled WGS sequence"/>
</dbReference>
<keyword evidence="7" id="KW-1185">Reference proteome</keyword>
<name>A0A1M6TX52_9FLAO</name>
<dbReference type="RefSeq" id="WP_072929464.1">
    <property type="nucleotide sequence ID" value="NZ_BMFL01000014.1"/>
</dbReference>
<organism evidence="5 6">
    <name type="scientific">Chishuiella changwenlii</name>
    <dbReference type="NCBI Taxonomy" id="1434701"/>
    <lineage>
        <taxon>Bacteria</taxon>
        <taxon>Pseudomonadati</taxon>
        <taxon>Bacteroidota</taxon>
        <taxon>Flavobacteriia</taxon>
        <taxon>Flavobacteriales</taxon>
        <taxon>Weeksellaceae</taxon>
        <taxon>Chishuiella</taxon>
    </lineage>
</organism>
<dbReference type="AlphaFoldDB" id="A0A1M6TX52"/>
<dbReference type="STRING" id="1434701.SAMN05443634_102124"/>
<dbReference type="EMBL" id="FRBH01000002">
    <property type="protein sequence ID" value="SHK61516.1"/>
    <property type="molecule type" value="Genomic_DNA"/>
</dbReference>
<evidence type="ECO:0000313" key="4">
    <source>
        <dbReference type="EMBL" id="GGF04624.1"/>
    </source>
</evidence>
<dbReference type="Pfam" id="PF00535">
    <property type="entry name" value="Glycos_transf_2"/>
    <property type="match status" value="1"/>
</dbReference>
<dbReference type="OrthoDB" id="396512at2"/>
<evidence type="ECO:0000259" key="3">
    <source>
        <dbReference type="Pfam" id="PF00535"/>
    </source>
</evidence>
<dbReference type="Gene3D" id="3.90.550.10">
    <property type="entry name" value="Spore Coat Polysaccharide Biosynthesis Protein SpsA, Chain A"/>
    <property type="match status" value="1"/>
</dbReference>
<dbReference type="InterPro" id="IPR001173">
    <property type="entry name" value="Glyco_trans_2-like"/>
</dbReference>
<reference evidence="4" key="5">
    <citation type="submission" date="2024-05" db="EMBL/GenBank/DDBJ databases">
        <authorList>
            <person name="Sun Q."/>
            <person name="Zhou Y."/>
        </authorList>
    </citation>
    <scope>NUCLEOTIDE SEQUENCE</scope>
    <source>
        <strain evidence="4">CGMCC 1.12707</strain>
    </source>
</reference>
<dbReference type="InterPro" id="IPR029044">
    <property type="entry name" value="Nucleotide-diphossugar_trans"/>
</dbReference>
<reference evidence="7" key="4">
    <citation type="journal article" date="2019" name="Int. J. Syst. Evol. Microbiol.">
        <title>The Global Catalogue of Microorganisms (GCM) 10K type strain sequencing project: providing services to taxonomists for standard genome sequencing and annotation.</title>
        <authorList>
            <consortium name="The Broad Institute Genomics Platform"/>
            <consortium name="The Broad Institute Genome Sequencing Center for Infectious Disease"/>
            <person name="Wu L."/>
            <person name="Ma J."/>
        </authorList>
    </citation>
    <scope>NUCLEOTIDE SEQUENCE [LARGE SCALE GENOMIC DNA]</scope>
    <source>
        <strain evidence="7">CGMCC 1.12707</strain>
    </source>
</reference>
<feature type="domain" description="Glycosyltransferase 2-like" evidence="3">
    <location>
        <begin position="5"/>
        <end position="131"/>
    </location>
</feature>
<keyword evidence="2 5" id="KW-0808">Transferase</keyword>
<dbReference type="PANTHER" id="PTHR22916">
    <property type="entry name" value="GLYCOSYLTRANSFERASE"/>
    <property type="match status" value="1"/>
</dbReference>
<keyword evidence="1" id="KW-0328">Glycosyltransferase</keyword>
<reference evidence="4" key="1">
    <citation type="journal article" date="2014" name="Int. J. Syst. Evol. Microbiol.">
        <title>Complete genome of a new Firmicutes species belonging to the dominant human colonic microbiota ('Ruminococcus bicirculans') reveals two chromosomes and a selective capacity to utilize plant glucans.</title>
        <authorList>
            <consortium name="NISC Comparative Sequencing Program"/>
            <person name="Wegmann U."/>
            <person name="Louis P."/>
            <person name="Goesmann A."/>
            <person name="Henrissat B."/>
            <person name="Duncan S.H."/>
            <person name="Flint H.J."/>
        </authorList>
    </citation>
    <scope>NUCLEOTIDE SEQUENCE</scope>
    <source>
        <strain evidence="4">CGMCC 1.12707</strain>
    </source>
</reference>
<dbReference type="EMBL" id="BMFL01000014">
    <property type="protein sequence ID" value="GGF04624.1"/>
    <property type="molecule type" value="Genomic_DNA"/>
</dbReference>
<evidence type="ECO:0000256" key="2">
    <source>
        <dbReference type="ARBA" id="ARBA00022679"/>
    </source>
</evidence>
<gene>
    <name evidence="4" type="ORF">GCM10010984_22410</name>
    <name evidence="5" type="ORF">SAMN05443634_102124</name>
</gene>
<dbReference type="Proteomes" id="UP000184120">
    <property type="component" value="Unassembled WGS sequence"/>
</dbReference>
<dbReference type="PANTHER" id="PTHR22916:SF51">
    <property type="entry name" value="GLYCOSYLTRANSFERASE EPSH-RELATED"/>
    <property type="match status" value="1"/>
</dbReference>
<accession>A0A1M6TX52</accession>
<reference evidence="6" key="2">
    <citation type="submission" date="2016-11" db="EMBL/GenBank/DDBJ databases">
        <authorList>
            <person name="Varghese N."/>
            <person name="Submissions S."/>
        </authorList>
    </citation>
    <scope>NUCLEOTIDE SEQUENCE [LARGE SCALE GENOMIC DNA]</scope>
    <source>
        <strain evidence="6">DSM 27989</strain>
    </source>
</reference>
<dbReference type="CDD" id="cd00761">
    <property type="entry name" value="Glyco_tranf_GTA_type"/>
    <property type="match status" value="1"/>
</dbReference>
<evidence type="ECO:0000313" key="5">
    <source>
        <dbReference type="EMBL" id="SHK61516.1"/>
    </source>
</evidence>
<sequence length="332" mass="39550">MNLTSIVIPVYNVEAFIIKCLESVYEQTYQNIEVILVDDCSPDDSVQVINNYLENKKPYFSTSIVRHEVNKGLSESRNTGTKHAKGDYIYYLDSDDWISSNCIELLLNSALEYNSDVVIGSTICYLEKEKIEKVIFPLRNTKQFLSSQNEVFDAFMEYQWPVIAPNKLYKKLFLEKYNLSFEPKLLAEDELWSFLWAQYAERVSFVNEHTYYYLLRGNSIISSKTKKNFEDMFFILNKFSEQFKLEKNEKKKQQIKAHILTFKEMLLMMQWTSLPNDKAYFYQNYKRLKKYPFLNLVDSLSNRFSITQKKKNFLLHLPTFIGAPFFIWRYER</sequence>